<name>A0ABQ2DCN9_9DEIO</name>
<gene>
    <name evidence="4" type="primary">pqsH</name>
    <name evidence="4" type="ORF">GCM10008938_44340</name>
</gene>
<dbReference type="Pfam" id="PF01494">
    <property type="entry name" value="FAD_binding_3"/>
    <property type="match status" value="1"/>
</dbReference>
<dbReference type="PRINTS" id="PR00420">
    <property type="entry name" value="RNGMNOXGNASE"/>
</dbReference>
<evidence type="ECO:0000313" key="5">
    <source>
        <dbReference type="Proteomes" id="UP000632222"/>
    </source>
</evidence>
<evidence type="ECO:0000313" key="4">
    <source>
        <dbReference type="EMBL" id="GGJ53443.1"/>
    </source>
</evidence>
<proteinExistence type="predicted"/>
<dbReference type="InterPro" id="IPR036188">
    <property type="entry name" value="FAD/NAD-bd_sf"/>
</dbReference>
<sequence>MTRLLIVGGGIAGLTLGHALLKHAPEVDFDLIEKVPAQRPAGAGIILAPNALPVLDGLGLYGPLRDHGHFLPYNQLCDHQGRTLQKLKGPEDRLLSFHRADLHQVLQDGLKNHLQQGISFQGQQQSKDQVQVQLSSGEVRSYDLLVGADGLRSKVRESCGGPDPVYSGYTSWRTVLTEAPHLPGASELWGHGRRLGLVPLSRGRIYLYFTLNARQNQDFLQGDACRIRELFAEFEGADQGLLERFRSDTPLIHTDIAELPHPYWGKNRTVLIGDAAHALTPNLGQGAGMGIEDAVLLAKLLGQHREVKTVLSELGRIRHPRVQTVQMVSRCLGKLGQLQNPTLVGLRDRLMRAGPANATPDWLWTPPLA</sequence>
<reference evidence="5" key="1">
    <citation type="journal article" date="2019" name="Int. J. Syst. Evol. Microbiol.">
        <title>The Global Catalogue of Microorganisms (GCM) 10K type strain sequencing project: providing services to taxonomists for standard genome sequencing and annotation.</title>
        <authorList>
            <consortium name="The Broad Institute Genomics Platform"/>
            <consortium name="The Broad Institute Genome Sequencing Center for Infectious Disease"/>
            <person name="Wu L."/>
            <person name="Ma J."/>
        </authorList>
    </citation>
    <scope>NUCLEOTIDE SEQUENCE [LARGE SCALE GENOMIC DNA]</scope>
    <source>
        <strain evidence="5">JCM 14370</strain>
    </source>
</reference>
<dbReference type="InterPro" id="IPR002938">
    <property type="entry name" value="FAD-bd"/>
</dbReference>
<protein>
    <submittedName>
        <fullName evidence="4">2-heptyl-3-hydroxy-4(1H)-quinolone synthase</fullName>
    </submittedName>
</protein>
<feature type="domain" description="FAD-binding" evidence="3">
    <location>
        <begin position="2"/>
        <end position="325"/>
    </location>
</feature>
<evidence type="ECO:0000256" key="2">
    <source>
        <dbReference type="ARBA" id="ARBA00023033"/>
    </source>
</evidence>
<dbReference type="InterPro" id="IPR050493">
    <property type="entry name" value="FAD-dep_Monooxygenase_BioMet"/>
</dbReference>
<comment type="caution">
    <text evidence="4">The sequence shown here is derived from an EMBL/GenBank/DDBJ whole genome shotgun (WGS) entry which is preliminary data.</text>
</comment>
<keyword evidence="2" id="KW-0503">Monooxygenase</keyword>
<dbReference type="PANTHER" id="PTHR13789">
    <property type="entry name" value="MONOOXYGENASE"/>
    <property type="match status" value="1"/>
</dbReference>
<organism evidence="4 5">
    <name type="scientific">Deinococcus roseus</name>
    <dbReference type="NCBI Taxonomy" id="392414"/>
    <lineage>
        <taxon>Bacteria</taxon>
        <taxon>Thermotogati</taxon>
        <taxon>Deinococcota</taxon>
        <taxon>Deinococci</taxon>
        <taxon>Deinococcales</taxon>
        <taxon>Deinococcaceae</taxon>
        <taxon>Deinococcus</taxon>
    </lineage>
</organism>
<keyword evidence="5" id="KW-1185">Reference proteome</keyword>
<dbReference type="Gene3D" id="3.50.50.60">
    <property type="entry name" value="FAD/NAD(P)-binding domain"/>
    <property type="match status" value="1"/>
</dbReference>
<dbReference type="PANTHER" id="PTHR13789:SF309">
    <property type="entry name" value="PUTATIVE (AFU_ORTHOLOGUE AFUA_6G14510)-RELATED"/>
    <property type="match status" value="1"/>
</dbReference>
<evidence type="ECO:0000259" key="3">
    <source>
        <dbReference type="Pfam" id="PF01494"/>
    </source>
</evidence>
<dbReference type="SUPFAM" id="SSF51905">
    <property type="entry name" value="FAD/NAD(P)-binding domain"/>
    <property type="match status" value="1"/>
</dbReference>
<dbReference type="EMBL" id="BMOD01000027">
    <property type="protein sequence ID" value="GGJ53443.1"/>
    <property type="molecule type" value="Genomic_DNA"/>
</dbReference>
<dbReference type="Proteomes" id="UP000632222">
    <property type="component" value="Unassembled WGS sequence"/>
</dbReference>
<accession>A0ABQ2DCN9</accession>
<evidence type="ECO:0000256" key="1">
    <source>
        <dbReference type="ARBA" id="ARBA00023002"/>
    </source>
</evidence>
<dbReference type="RefSeq" id="WP_189007193.1">
    <property type="nucleotide sequence ID" value="NZ_BMOD01000027.1"/>
</dbReference>
<keyword evidence="1" id="KW-0560">Oxidoreductase</keyword>